<dbReference type="PROSITE" id="PS00915">
    <property type="entry name" value="PI3_4_KINASE_1"/>
    <property type="match status" value="1"/>
</dbReference>
<feature type="compositionally biased region" description="Polar residues" evidence="3">
    <location>
        <begin position="616"/>
        <end position="640"/>
    </location>
</feature>
<dbReference type="PANTHER" id="PTHR10048:SF7">
    <property type="entry name" value="PHOSPHATIDYLINOSITOL 3-KINASE CATALYTIC SUBUNIT TYPE 3"/>
    <property type="match status" value="1"/>
</dbReference>
<sequence>MKKIGHGLNISTDRKDQKTAQGWNKTQNKDDVTTSARSIISTTSDSEQPQPASTLPSSSSASSSSSSSSSSTPSTRWVMYLVLFALEHCRDSELSSYLPQLVCVCRYHQAMWHGDNQRRKEEKVRTKREQERRREREMREASHPLPPLPQSPQSLTSFHHSSFLQLDEPSKYSDFSYGTGGADDFSMSAVWPNDTDGSLIVDDEDIHDVVGASESNKDGAIVTGTGRERDDQEGDYSQHQHVEGSRDSTRNPINRSIGTSEGGFLRHMASGAKRYVSSHDQETSSVGSYSSEHQQEQALPTSKSQPGNGAVEEEERIERAFNESDGTGLELRSSDVKDEPGIGTDKDVSSQNEDEFGESEGIQSKSVPDPSNIAQYSLRKGSLPVSHVQPGLPPSPLSLPHSLSSLSSGPIGKTDNGFMFSVPPFLPAGSSRTVSTTGGRRHRKSRSGDGSSSSITASGAQLGFSTTTTRQRHPWSHTIGSPSRMRTRNAIMGSNVTSVQEERLMGSLAGTSTGYNRDHSQPLIVSHSDKLSSLLHQARSSNSFPFTPKHTNLPSLLLSRCAKSKLLDYLFIIHIVCEKKLWSRAGSWETSGPESAWSVADNSILTRQGYTSASTQSIQPRVASSSMAGVPTTAQHSQGINLPDITGKNASFGSNPSTNIHSGAIHGANYTSHSLFSPLSLFFSSLESEFYSRVTSIDPPRCEELKRQQHLLSSMSSMAASLASSELPRLEKLSQMKKEVGNVCACVKECQFIRHKPDTKKKQKKTKSSIQQATTNNSDIIFSGKTALPLSSTTMPSRLSSHMTVSPTSVSEQDAHDATDIPKDQEHEEGESVHGLDVTSVTVECIGQEEDIQTVQADANPPLSSSALSKATSGVSSSPSASLYKVKETIPKLTHHRDVSLQNTDQNTLGTSLASSQAPSTSSSSSSSISTPFNSVSFPSSVMSSSGESHDTEDNEYVTFLPHLTIPHPLLPSLRVLDIDSDECYVFKSAKCPLLFPLVCVSSKNIQEKGRRERRKKESGLRGKGKEYTSETKRNAMMDDLFDSIQKKKQEESSIGRKWASKSVSYTSFGSDIDSTLGTKKDRTQSLLLSSPYSTDLPSSSSSSLSAAGFVGFEDEEKDVPESRDVGRGNGDQDHSLPQPSSIVKDALDLDDDILDDLGLDGDDSHLSTSNIKEKHSFSRTISGSSSSSEHDCDEFADDDECCSDEEWEEVVTIPSKYIFTSYVLFKYDDDVRQDQMVAQMKNIMGAILRREHIQLNMIKINTLALSPISGIVQVIRPSIDLQELLGSHKSIRDYWIFEWKQKEEAKEQEEQQSDKSKIGGGQGSISGLSEKSDPSLPSAMASSLFAGYERRCVDNFVKTCVGGSVLTYLLGVGDRHLENILVQPNGNMFHIDFGAMASSLFAGYERRCVDNFVKTCVGGSVLTYLLGVGDRHLENILVQPNGNMFHIDFGYMLGRDPKAFAPAMKLSKAMVEAMGGPFSDGYKQFKELSCESYLILRRHANLFFNLFKMMVGERIQTFDEEAACSPPFPALHDTFRLDLSEDEAMKHFSEIIQTSVSALFPAVIDIMHKFAQALRS</sequence>
<feature type="compositionally biased region" description="Polar residues" evidence="3">
    <location>
        <begin position="856"/>
        <end position="868"/>
    </location>
</feature>
<feature type="region of interest" description="Disordered" evidence="3">
    <location>
        <begin position="616"/>
        <end position="648"/>
    </location>
</feature>
<dbReference type="InterPro" id="IPR000403">
    <property type="entry name" value="PI3/4_kinase_cat_dom"/>
</dbReference>
<name>A0ABQ5KJW6_9EUKA</name>
<accession>A0ABQ5KJW6</accession>
<dbReference type="InterPro" id="IPR036940">
    <property type="entry name" value="PI3/4_kinase_cat_sf"/>
</dbReference>
<dbReference type="EMBL" id="BQXS01009731">
    <property type="protein sequence ID" value="GKT31753.1"/>
    <property type="molecule type" value="Genomic_DNA"/>
</dbReference>
<dbReference type="PROSITE" id="PS00916">
    <property type="entry name" value="PI3_4_KINASE_2"/>
    <property type="match status" value="2"/>
</dbReference>
<dbReference type="Pfam" id="PF00454">
    <property type="entry name" value="PI3_PI4_kinase"/>
    <property type="match status" value="2"/>
</dbReference>
<evidence type="ECO:0000256" key="2">
    <source>
        <dbReference type="ARBA" id="ARBA00022777"/>
    </source>
</evidence>
<feature type="compositionally biased region" description="Low complexity" evidence="3">
    <location>
        <begin position="869"/>
        <end position="881"/>
    </location>
</feature>
<feature type="compositionally biased region" description="Polar residues" evidence="3">
    <location>
        <begin position="792"/>
        <end position="812"/>
    </location>
</feature>
<feature type="region of interest" description="Disordered" evidence="3">
    <location>
        <begin position="792"/>
        <end position="837"/>
    </location>
</feature>
<evidence type="ECO:0000256" key="3">
    <source>
        <dbReference type="SAM" id="MobiDB-lite"/>
    </source>
</evidence>
<dbReference type="SMART" id="SM00146">
    <property type="entry name" value="PI3Kc"/>
    <property type="match status" value="1"/>
</dbReference>
<feature type="compositionally biased region" description="Polar residues" evidence="3">
    <location>
        <begin position="900"/>
        <end position="911"/>
    </location>
</feature>
<keyword evidence="1" id="KW-0808">Transferase</keyword>
<feature type="compositionally biased region" description="Low complexity" evidence="3">
    <location>
        <begin position="448"/>
        <end position="459"/>
    </location>
</feature>
<dbReference type="Gene3D" id="3.30.1010.10">
    <property type="entry name" value="Phosphatidylinositol 3-kinase Catalytic Subunit, Chain A, domain 4"/>
    <property type="match status" value="1"/>
</dbReference>
<evidence type="ECO:0000313" key="6">
    <source>
        <dbReference type="Proteomes" id="UP001057375"/>
    </source>
</evidence>
<evidence type="ECO:0000256" key="1">
    <source>
        <dbReference type="ARBA" id="ARBA00022679"/>
    </source>
</evidence>
<evidence type="ECO:0000259" key="4">
    <source>
        <dbReference type="PROSITE" id="PS50290"/>
    </source>
</evidence>
<protein>
    <submittedName>
        <fullName evidence="5">Phosphatidylinositol kinase like protein</fullName>
    </submittedName>
</protein>
<feature type="compositionally biased region" description="Polar residues" evidence="3">
    <location>
        <begin position="283"/>
        <end position="307"/>
    </location>
</feature>
<keyword evidence="6" id="KW-1185">Reference proteome</keyword>
<feature type="region of interest" description="Disordered" evidence="3">
    <location>
        <begin position="210"/>
        <end position="410"/>
    </location>
</feature>
<feature type="region of interest" description="Disordered" evidence="3">
    <location>
        <begin position="1007"/>
        <end position="1035"/>
    </location>
</feature>
<dbReference type="SUPFAM" id="SSF56112">
    <property type="entry name" value="Protein kinase-like (PK-like)"/>
    <property type="match status" value="2"/>
</dbReference>
<feature type="domain" description="PI3K/PI4K catalytic" evidence="4">
    <location>
        <begin position="1196"/>
        <end position="1561"/>
    </location>
</feature>
<feature type="compositionally biased region" description="Basic and acidic residues" evidence="3">
    <location>
        <begin position="332"/>
        <end position="348"/>
    </location>
</feature>
<feature type="compositionally biased region" description="Low complexity" evidence="3">
    <location>
        <begin position="33"/>
        <end position="73"/>
    </location>
</feature>
<dbReference type="InterPro" id="IPR011009">
    <property type="entry name" value="Kinase-like_dom_sf"/>
</dbReference>
<feature type="region of interest" description="Disordered" evidence="3">
    <location>
        <begin position="856"/>
        <end position="881"/>
    </location>
</feature>
<dbReference type="InterPro" id="IPR015433">
    <property type="entry name" value="PI3/4_kinase"/>
</dbReference>
<comment type="caution">
    <text evidence="5">The sequence shown here is derived from an EMBL/GenBank/DDBJ whole genome shotgun (WGS) entry which is preliminary data.</text>
</comment>
<feature type="region of interest" description="Disordered" evidence="3">
    <location>
        <begin position="1307"/>
        <end position="1336"/>
    </location>
</feature>
<organism evidence="5 6">
    <name type="scientific">Aduncisulcus paluster</name>
    <dbReference type="NCBI Taxonomy" id="2918883"/>
    <lineage>
        <taxon>Eukaryota</taxon>
        <taxon>Metamonada</taxon>
        <taxon>Carpediemonas-like organisms</taxon>
        <taxon>Aduncisulcus</taxon>
    </lineage>
</organism>
<feature type="region of interest" description="Disordered" evidence="3">
    <location>
        <begin position="114"/>
        <end position="150"/>
    </location>
</feature>
<feature type="region of interest" description="Disordered" evidence="3">
    <location>
        <begin position="425"/>
        <end position="483"/>
    </location>
</feature>
<feature type="compositionally biased region" description="Basic and acidic residues" evidence="3">
    <location>
        <begin position="813"/>
        <end position="834"/>
    </location>
</feature>
<dbReference type="GO" id="GO:0016301">
    <property type="term" value="F:kinase activity"/>
    <property type="evidence" value="ECO:0007669"/>
    <property type="project" value="UniProtKB-KW"/>
</dbReference>
<dbReference type="InterPro" id="IPR018936">
    <property type="entry name" value="PI3/4_kinase_CS"/>
</dbReference>
<feature type="region of interest" description="Disordered" evidence="3">
    <location>
        <begin position="1113"/>
        <end position="1141"/>
    </location>
</feature>
<feature type="compositionally biased region" description="Low complexity" evidence="3">
    <location>
        <begin position="398"/>
        <end position="410"/>
    </location>
</feature>
<reference evidence="5" key="1">
    <citation type="submission" date="2022-03" db="EMBL/GenBank/DDBJ databases">
        <title>Draft genome sequence of Aduncisulcus paluster, a free-living microaerophilic Fornicata.</title>
        <authorList>
            <person name="Yuyama I."/>
            <person name="Kume K."/>
            <person name="Tamura T."/>
            <person name="Inagaki Y."/>
            <person name="Hashimoto T."/>
        </authorList>
    </citation>
    <scope>NUCLEOTIDE SEQUENCE</scope>
    <source>
        <strain evidence="5">NY0171</strain>
    </source>
</reference>
<feature type="compositionally biased region" description="Basic and acidic residues" evidence="3">
    <location>
        <begin position="226"/>
        <end position="249"/>
    </location>
</feature>
<feature type="compositionally biased region" description="Basic and acidic residues" evidence="3">
    <location>
        <begin position="115"/>
        <end position="142"/>
    </location>
</feature>
<feature type="compositionally biased region" description="Basic and acidic residues" evidence="3">
    <location>
        <begin position="1120"/>
        <end position="1135"/>
    </location>
</feature>
<feature type="region of interest" description="Disordered" evidence="3">
    <location>
        <begin position="1"/>
        <end position="73"/>
    </location>
</feature>
<feature type="compositionally biased region" description="Basic and acidic residues" evidence="3">
    <location>
        <begin position="1307"/>
        <end position="1318"/>
    </location>
</feature>
<dbReference type="Gene3D" id="1.10.1070.11">
    <property type="entry name" value="Phosphatidylinositol 3-/4-kinase, catalytic domain"/>
    <property type="match status" value="2"/>
</dbReference>
<proteinExistence type="predicted"/>
<feature type="compositionally biased region" description="Low complexity" evidence="3">
    <location>
        <begin position="912"/>
        <end position="930"/>
    </location>
</feature>
<gene>
    <name evidence="5" type="ORF">ADUPG1_006116</name>
</gene>
<dbReference type="PROSITE" id="PS50290">
    <property type="entry name" value="PI3_4_KINASE_3"/>
    <property type="match status" value="1"/>
</dbReference>
<dbReference type="Proteomes" id="UP001057375">
    <property type="component" value="Unassembled WGS sequence"/>
</dbReference>
<feature type="compositionally biased region" description="Polar residues" evidence="3">
    <location>
        <begin position="250"/>
        <end position="259"/>
    </location>
</feature>
<dbReference type="PANTHER" id="PTHR10048">
    <property type="entry name" value="PHOSPHATIDYLINOSITOL KINASE"/>
    <property type="match status" value="1"/>
</dbReference>
<keyword evidence="2 5" id="KW-0418">Kinase</keyword>
<evidence type="ECO:0000313" key="5">
    <source>
        <dbReference type="EMBL" id="GKT31753.1"/>
    </source>
</evidence>
<feature type="region of interest" description="Disordered" evidence="3">
    <location>
        <begin position="895"/>
        <end position="930"/>
    </location>
</feature>